<dbReference type="PRINTS" id="PR00080">
    <property type="entry name" value="SDRFAMILY"/>
</dbReference>
<accession>A0A1H8SVA2</accession>
<dbReference type="FunFam" id="3.40.50.720:FF:000084">
    <property type="entry name" value="Short-chain dehydrogenase reductase"/>
    <property type="match status" value="1"/>
</dbReference>
<dbReference type="Pfam" id="PF13561">
    <property type="entry name" value="adh_short_C2"/>
    <property type="match status" value="1"/>
</dbReference>
<dbReference type="RefSeq" id="WP_091942439.1">
    <property type="nucleotide sequence ID" value="NZ_FOEE01000005.1"/>
</dbReference>
<evidence type="ECO:0000313" key="3">
    <source>
        <dbReference type="EMBL" id="SEO82899.1"/>
    </source>
</evidence>
<sequence>MTAAGGRLAGKVALVTGGARGMGEAVARRFVAEGARVAVTDVRDEQGQALAAELGDAAAYDHLDVTRADDWGRAVDAVVGRWGRLDVLVNNAGVGAVGVVDELPPEDHRRQLDVNLDGVYLGMRAAAAPMRAQGAGSIVNISSIDGLVGVRGMTSYAGSKFAVTGMTRSAAIDLGRAGIRVNSVHPGVIETPMIPAEALPGLVALVDWQPLPRFGRPEEVASLVLFLASDEAGYITGAQMVIDGGHLAGPWRPPLEHAPASA</sequence>
<dbReference type="OrthoDB" id="4374579at2"/>
<dbReference type="SUPFAM" id="SSF51735">
    <property type="entry name" value="NAD(P)-binding Rossmann-fold domains"/>
    <property type="match status" value="1"/>
</dbReference>
<comment type="similarity">
    <text evidence="1">Belongs to the short-chain dehydrogenases/reductases (SDR) family.</text>
</comment>
<dbReference type="Gene3D" id="3.40.50.720">
    <property type="entry name" value="NAD(P)-binding Rossmann-like Domain"/>
    <property type="match status" value="1"/>
</dbReference>
<dbReference type="PANTHER" id="PTHR24321:SF8">
    <property type="entry name" value="ESTRADIOL 17-BETA-DEHYDROGENASE 8-RELATED"/>
    <property type="match status" value="1"/>
</dbReference>
<dbReference type="InterPro" id="IPR002347">
    <property type="entry name" value="SDR_fam"/>
</dbReference>
<dbReference type="NCBIfam" id="NF005559">
    <property type="entry name" value="PRK07231.1"/>
    <property type="match status" value="1"/>
</dbReference>
<dbReference type="Proteomes" id="UP000198960">
    <property type="component" value="Unassembled WGS sequence"/>
</dbReference>
<evidence type="ECO:0000256" key="1">
    <source>
        <dbReference type="ARBA" id="ARBA00006484"/>
    </source>
</evidence>
<proteinExistence type="inferred from homology"/>
<dbReference type="PRINTS" id="PR00081">
    <property type="entry name" value="GDHRDH"/>
</dbReference>
<name>A0A1H8SVA2_9ACTN</name>
<gene>
    <name evidence="3" type="ORF">SAMN05660991_01881</name>
</gene>
<keyword evidence="2" id="KW-0560">Oxidoreductase</keyword>
<dbReference type="EMBL" id="FOEE01000005">
    <property type="protein sequence ID" value="SEO82899.1"/>
    <property type="molecule type" value="Genomic_DNA"/>
</dbReference>
<dbReference type="GO" id="GO:0016491">
    <property type="term" value="F:oxidoreductase activity"/>
    <property type="evidence" value="ECO:0007669"/>
    <property type="project" value="UniProtKB-KW"/>
</dbReference>
<organism evidence="3 4">
    <name type="scientific">Trujillonella endophytica</name>
    <dbReference type="NCBI Taxonomy" id="673521"/>
    <lineage>
        <taxon>Bacteria</taxon>
        <taxon>Bacillati</taxon>
        <taxon>Actinomycetota</taxon>
        <taxon>Actinomycetes</taxon>
        <taxon>Geodermatophilales</taxon>
        <taxon>Geodermatophilaceae</taxon>
        <taxon>Trujillonella</taxon>
    </lineage>
</organism>
<keyword evidence="4" id="KW-1185">Reference proteome</keyword>
<protein>
    <submittedName>
        <fullName evidence="3">3alpha(Or 20beta)-hydroxysteroid dehydrogenase</fullName>
    </submittedName>
</protein>
<dbReference type="AlphaFoldDB" id="A0A1H8SVA2"/>
<evidence type="ECO:0000313" key="4">
    <source>
        <dbReference type="Proteomes" id="UP000198960"/>
    </source>
</evidence>
<dbReference type="InterPro" id="IPR036291">
    <property type="entry name" value="NAD(P)-bd_dom_sf"/>
</dbReference>
<dbReference type="PROSITE" id="PS00061">
    <property type="entry name" value="ADH_SHORT"/>
    <property type="match status" value="1"/>
</dbReference>
<reference evidence="4" key="1">
    <citation type="submission" date="2016-10" db="EMBL/GenBank/DDBJ databases">
        <authorList>
            <person name="Varghese N."/>
            <person name="Submissions S."/>
        </authorList>
    </citation>
    <scope>NUCLEOTIDE SEQUENCE [LARGE SCALE GENOMIC DNA]</scope>
    <source>
        <strain evidence="4">DSM 45413</strain>
    </source>
</reference>
<dbReference type="InterPro" id="IPR020904">
    <property type="entry name" value="Sc_DH/Rdtase_CS"/>
</dbReference>
<dbReference type="STRING" id="673521.SAMN05660991_01881"/>
<evidence type="ECO:0000256" key="2">
    <source>
        <dbReference type="ARBA" id="ARBA00023002"/>
    </source>
</evidence>
<dbReference type="PANTHER" id="PTHR24321">
    <property type="entry name" value="DEHYDROGENASES, SHORT CHAIN"/>
    <property type="match status" value="1"/>
</dbReference>